<reference evidence="3" key="1">
    <citation type="submission" date="2016-11" db="EMBL/GenBank/DDBJ databases">
        <authorList>
            <person name="Varghese N."/>
            <person name="Submissions S."/>
        </authorList>
    </citation>
    <scope>NUCLEOTIDE SEQUENCE [LARGE SCALE GENOMIC DNA]</scope>
    <source>
        <strain evidence="3">DSM 28223</strain>
    </source>
</reference>
<dbReference type="OrthoDB" id="7745874at2"/>
<name>A0A1M5T315_9RHOB</name>
<keyword evidence="1" id="KW-0732">Signal</keyword>
<sequence length="100" mass="10913">MRKHANISLSALCLSLLIGTATQVSAQECFADYKAKQNNPLRLHYGVAAVNGSCEKANAEKQLPPRLNADGWVLLNVLSVFDTSGLEGRKADAGEFYLRY</sequence>
<protein>
    <submittedName>
        <fullName evidence="2">Uncharacterized protein</fullName>
    </submittedName>
</protein>
<feature type="chain" id="PRO_5012206406" evidence="1">
    <location>
        <begin position="27"/>
        <end position="100"/>
    </location>
</feature>
<keyword evidence="3" id="KW-1185">Reference proteome</keyword>
<organism evidence="2 3">
    <name type="scientific">Cognatishimia maritima</name>
    <dbReference type="NCBI Taxonomy" id="870908"/>
    <lineage>
        <taxon>Bacteria</taxon>
        <taxon>Pseudomonadati</taxon>
        <taxon>Pseudomonadota</taxon>
        <taxon>Alphaproteobacteria</taxon>
        <taxon>Rhodobacterales</taxon>
        <taxon>Paracoccaceae</taxon>
        <taxon>Cognatishimia</taxon>
    </lineage>
</organism>
<evidence type="ECO:0000313" key="2">
    <source>
        <dbReference type="EMBL" id="SHH45000.1"/>
    </source>
</evidence>
<dbReference type="AlphaFoldDB" id="A0A1M5T315"/>
<dbReference type="STRING" id="870908.SAMN04488044_2565"/>
<accession>A0A1M5T315</accession>
<evidence type="ECO:0000313" key="3">
    <source>
        <dbReference type="Proteomes" id="UP000184211"/>
    </source>
</evidence>
<dbReference type="RefSeq" id="WP_072793524.1">
    <property type="nucleotide sequence ID" value="NZ_FQWM01000005.1"/>
</dbReference>
<dbReference type="Proteomes" id="UP000184211">
    <property type="component" value="Unassembled WGS sequence"/>
</dbReference>
<dbReference type="EMBL" id="FQWM01000005">
    <property type="protein sequence ID" value="SHH45000.1"/>
    <property type="molecule type" value="Genomic_DNA"/>
</dbReference>
<proteinExistence type="predicted"/>
<gene>
    <name evidence="2" type="ORF">SAMN04488044_2565</name>
</gene>
<evidence type="ECO:0000256" key="1">
    <source>
        <dbReference type="SAM" id="SignalP"/>
    </source>
</evidence>
<feature type="signal peptide" evidence="1">
    <location>
        <begin position="1"/>
        <end position="26"/>
    </location>
</feature>